<accession>A0A834FH79</accession>
<dbReference type="InterPro" id="IPR036179">
    <property type="entry name" value="Ig-like_dom_sf"/>
</dbReference>
<evidence type="ECO:0000256" key="3">
    <source>
        <dbReference type="SAM" id="SignalP"/>
    </source>
</evidence>
<gene>
    <name evidence="5" type="ORF">FQA47_011450</name>
</gene>
<keyword evidence="2" id="KW-0472">Membrane</keyword>
<dbReference type="InterPro" id="IPR003599">
    <property type="entry name" value="Ig_sub"/>
</dbReference>
<comment type="caution">
    <text evidence="5">The sequence shown here is derived from an EMBL/GenBank/DDBJ whole genome shotgun (WGS) entry which is preliminary data.</text>
</comment>
<evidence type="ECO:0000256" key="1">
    <source>
        <dbReference type="ARBA" id="ARBA00023319"/>
    </source>
</evidence>
<evidence type="ECO:0000259" key="4">
    <source>
        <dbReference type="PROSITE" id="PS50835"/>
    </source>
</evidence>
<dbReference type="InterPro" id="IPR013783">
    <property type="entry name" value="Ig-like_fold"/>
</dbReference>
<proteinExistence type="predicted"/>
<dbReference type="PANTHER" id="PTHR11422">
    <property type="entry name" value="T-CELL SURFACE GLYCOPROTEIN CD4"/>
    <property type="match status" value="1"/>
</dbReference>
<protein>
    <submittedName>
        <fullName evidence="5">Sialoadhesin</fullName>
    </submittedName>
</protein>
<dbReference type="Gene3D" id="2.60.40.10">
    <property type="entry name" value="Immunoglobulins"/>
    <property type="match status" value="4"/>
</dbReference>
<dbReference type="PANTHER" id="PTHR11422:SF6">
    <property type="entry name" value="HEMICENTIN-1 ISOFORM X1"/>
    <property type="match status" value="1"/>
</dbReference>
<dbReference type="Pfam" id="PF00047">
    <property type="entry name" value="ig"/>
    <property type="match status" value="1"/>
</dbReference>
<dbReference type="InterPro" id="IPR007110">
    <property type="entry name" value="Ig-like_dom"/>
</dbReference>
<dbReference type="Pfam" id="PF13927">
    <property type="entry name" value="Ig_3"/>
    <property type="match status" value="3"/>
</dbReference>
<evidence type="ECO:0000313" key="6">
    <source>
        <dbReference type="Proteomes" id="UP000646548"/>
    </source>
</evidence>
<dbReference type="AlphaFoldDB" id="A0A834FH79"/>
<reference evidence="5" key="1">
    <citation type="journal article" name="BMC Genomics">
        <title>Long-read sequencing and de novo genome assembly of marine medaka (Oryzias melastigma).</title>
        <authorList>
            <person name="Liang P."/>
            <person name="Saqib H.S.A."/>
            <person name="Ni X."/>
            <person name="Shen Y."/>
        </authorList>
    </citation>
    <scope>NUCLEOTIDE SEQUENCE</scope>
    <source>
        <strain evidence="5">Bigg-433</strain>
    </source>
</reference>
<evidence type="ECO:0000313" key="5">
    <source>
        <dbReference type="EMBL" id="KAF6734072.1"/>
    </source>
</evidence>
<organism evidence="5 6">
    <name type="scientific">Oryzias melastigma</name>
    <name type="common">Marine medaka</name>
    <dbReference type="NCBI Taxonomy" id="30732"/>
    <lineage>
        <taxon>Eukaryota</taxon>
        <taxon>Metazoa</taxon>
        <taxon>Chordata</taxon>
        <taxon>Craniata</taxon>
        <taxon>Vertebrata</taxon>
        <taxon>Euteleostomi</taxon>
        <taxon>Actinopterygii</taxon>
        <taxon>Neopterygii</taxon>
        <taxon>Teleostei</taxon>
        <taxon>Neoteleostei</taxon>
        <taxon>Acanthomorphata</taxon>
        <taxon>Ovalentaria</taxon>
        <taxon>Atherinomorphae</taxon>
        <taxon>Beloniformes</taxon>
        <taxon>Adrianichthyidae</taxon>
        <taxon>Oryziinae</taxon>
        <taxon>Oryzias</taxon>
    </lineage>
</organism>
<dbReference type="SUPFAM" id="SSF48726">
    <property type="entry name" value="Immunoglobulin"/>
    <property type="match status" value="4"/>
</dbReference>
<feature type="domain" description="Ig-like" evidence="4">
    <location>
        <begin position="278"/>
        <end position="356"/>
    </location>
</feature>
<dbReference type="CDD" id="cd00096">
    <property type="entry name" value="Ig"/>
    <property type="match status" value="2"/>
</dbReference>
<dbReference type="Proteomes" id="UP000646548">
    <property type="component" value="Unassembled WGS sequence"/>
</dbReference>
<evidence type="ECO:0000256" key="2">
    <source>
        <dbReference type="SAM" id="Phobius"/>
    </source>
</evidence>
<dbReference type="InterPro" id="IPR013151">
    <property type="entry name" value="Immunoglobulin_dom"/>
</dbReference>
<dbReference type="SMART" id="SM00408">
    <property type="entry name" value="IGc2"/>
    <property type="match status" value="4"/>
</dbReference>
<keyword evidence="2" id="KW-0812">Transmembrane</keyword>
<feature type="transmembrane region" description="Helical" evidence="2">
    <location>
        <begin position="388"/>
        <end position="412"/>
    </location>
</feature>
<feature type="domain" description="Ig-like" evidence="4">
    <location>
        <begin position="15"/>
        <end position="105"/>
    </location>
</feature>
<feature type="chain" id="PRO_5032904354" evidence="3">
    <location>
        <begin position="19"/>
        <end position="452"/>
    </location>
</feature>
<feature type="signal peptide" evidence="3">
    <location>
        <begin position="1"/>
        <end position="18"/>
    </location>
</feature>
<feature type="domain" description="Ig-like" evidence="4">
    <location>
        <begin position="198"/>
        <end position="266"/>
    </location>
</feature>
<keyword evidence="1" id="KW-0393">Immunoglobulin domain</keyword>
<dbReference type="InterPro" id="IPR003598">
    <property type="entry name" value="Ig_sub2"/>
</dbReference>
<dbReference type="EMBL" id="WKFB01000145">
    <property type="protein sequence ID" value="KAF6734072.1"/>
    <property type="molecule type" value="Genomic_DNA"/>
</dbReference>
<feature type="domain" description="Ig-like" evidence="4">
    <location>
        <begin position="107"/>
        <end position="185"/>
    </location>
</feature>
<keyword evidence="3" id="KW-0732">Signal</keyword>
<name>A0A834FH79_ORYME</name>
<dbReference type="PROSITE" id="PS50835">
    <property type="entry name" value="IG_LIKE"/>
    <property type="match status" value="4"/>
</dbReference>
<keyword evidence="2" id="KW-1133">Transmembrane helix</keyword>
<dbReference type="SMART" id="SM00409">
    <property type="entry name" value="IG"/>
    <property type="match status" value="4"/>
</dbReference>
<sequence length="452" mass="50525">MKIVVFLGLVLTALPAAAEVSFGRVDQRVTLECGISTNPTNMEWFYNEERVLRVDRKGLINRAQSNIAQRSNTRGSTLEISNLKKEDAGKFTCRADGESEEQWLYLVSVVVTPSGVLQEGSDASLQCEVHSLNQRTTVKWQRPDGSIINNKTVDFKPVRNSHGGTWTCGVTAEGGESFTTYLTFTVKPAKVFFGRVDQRVTLECGISTNPTNLEWLYNEQRVLKVIRNGLITKAQSNIARRSNTRGSNLEINNLKKEDAGKFTCRVDGKSREHWLYLVSVVVTPSRVLQEGSDASLQCEVHSLYQRTTVKWQRPDGFFTNNKTVDLKPVKTSHGGTWTCEVTAAGGESFTTSLTFTVKPSAPATTKSSMNPTDIRLQSCFPLPLGLHWWIWVALGASYLVLSLLIISVVLMYQRVRRRKKIQSQNGRCTQRVEYSLEELSVLRNQATNTGSC</sequence>